<evidence type="ECO:0000259" key="17">
    <source>
        <dbReference type="PROSITE" id="PS51194"/>
    </source>
</evidence>
<evidence type="ECO:0000256" key="10">
    <source>
        <dbReference type="ARBA" id="ARBA00024405"/>
    </source>
</evidence>
<evidence type="ECO:0000256" key="14">
    <source>
        <dbReference type="RuleBase" id="RU000492"/>
    </source>
</evidence>
<evidence type="ECO:0000313" key="19">
    <source>
        <dbReference type="EMBL" id="RKO91717.1"/>
    </source>
</evidence>
<dbReference type="PROSITE" id="PS51195">
    <property type="entry name" value="Q_MOTIF"/>
    <property type="match status" value="1"/>
</dbReference>
<evidence type="ECO:0000256" key="5">
    <source>
        <dbReference type="ARBA" id="ARBA00022806"/>
    </source>
</evidence>
<protein>
    <recommendedName>
        <fullName evidence="9">ATP-dependent RNA helicase DED1</fullName>
        <ecNumber evidence="1">3.6.4.13</ecNumber>
    </recommendedName>
    <alternativeName>
        <fullName evidence="10">ATP-dependent RNA helicase ded1</fullName>
    </alternativeName>
</protein>
<dbReference type="SMART" id="SM00487">
    <property type="entry name" value="DEXDc"/>
    <property type="match status" value="1"/>
</dbReference>
<feature type="compositionally biased region" description="Gly residues" evidence="15">
    <location>
        <begin position="485"/>
        <end position="495"/>
    </location>
</feature>
<dbReference type="EC" id="3.6.4.13" evidence="1"/>
<dbReference type="InterPro" id="IPR000629">
    <property type="entry name" value="RNA-helicase_DEAD-box_CS"/>
</dbReference>
<evidence type="ECO:0000313" key="20">
    <source>
        <dbReference type="Proteomes" id="UP000269721"/>
    </source>
</evidence>
<dbReference type="InterPro" id="IPR001650">
    <property type="entry name" value="Helicase_C-like"/>
</dbReference>
<evidence type="ECO:0000259" key="16">
    <source>
        <dbReference type="PROSITE" id="PS51192"/>
    </source>
</evidence>
<feature type="region of interest" description="Disordered" evidence="15">
    <location>
        <begin position="1"/>
        <end position="40"/>
    </location>
</feature>
<dbReference type="CDD" id="cd18787">
    <property type="entry name" value="SF2_C_DEAD"/>
    <property type="match status" value="1"/>
</dbReference>
<dbReference type="GO" id="GO:0003723">
    <property type="term" value="F:RNA binding"/>
    <property type="evidence" value="ECO:0007669"/>
    <property type="project" value="UniProtKB-KW"/>
</dbReference>
<evidence type="ECO:0000256" key="11">
    <source>
        <dbReference type="ARBA" id="ARBA00025161"/>
    </source>
</evidence>
<dbReference type="OrthoDB" id="196131at2759"/>
<dbReference type="GO" id="GO:0003724">
    <property type="term" value="F:RNA helicase activity"/>
    <property type="evidence" value="ECO:0007669"/>
    <property type="project" value="UniProtKB-EC"/>
</dbReference>
<sequence length="505" mass="55120">MDGSNPHNRFACDRNLTSFDHPPAPQVGAGGRTGNAWAPTPRDVEKEKKLFAGQMKSGINFEKYASIPIETAGNNVPFPMQSFETSTVHPLIKANVILAGYSNPTPVQKHAVPIIDGGQDLMACAQTGSGKTAAFLLPILSRNFKDGPETEGPRYPGVVFPSTLILAPTRELAMQIANEAKKFTYRSFARAVVVYGGTPINMQLGDLERGCHLLIATPGRLCDLIERRRVSLSKLKYLVLDEADRMLDMGFEPQIRRIVEEEDMPRSRQTLLFSATFPREIQILAKDFLRSYVWLAVGRVGGAADDIAQTILQVSGTAKRDKLVNLIFSDKDLRMQDPKNLALTLVFVQTKRSADTLTSYLREKKIPATSIHGDRSQAEREAALASFRAGRTPVMIATDVAARGLDVPNVTHVINYDLPGSIDDYVHRIGRTGRAGNIGRATAFYSDTNFPIARALAETLRQAKQPVPDFLKNARFASTGGSGGGGGSFGFGNGGPRRNYGEPLF</sequence>
<dbReference type="SUPFAM" id="SSF52540">
    <property type="entry name" value="P-loop containing nucleoside triphosphate hydrolases"/>
    <property type="match status" value="1"/>
</dbReference>
<evidence type="ECO:0000256" key="1">
    <source>
        <dbReference type="ARBA" id="ARBA00012552"/>
    </source>
</evidence>
<feature type="domain" description="DEAD-box RNA helicase Q" evidence="18">
    <location>
        <begin position="81"/>
        <end position="109"/>
    </location>
</feature>
<evidence type="ECO:0000256" key="4">
    <source>
        <dbReference type="ARBA" id="ARBA00022801"/>
    </source>
</evidence>
<keyword evidence="5 14" id="KW-0347">Helicase</keyword>
<organism evidence="19 20">
    <name type="scientific">Blyttiomyces helicus</name>
    <dbReference type="NCBI Taxonomy" id="388810"/>
    <lineage>
        <taxon>Eukaryota</taxon>
        <taxon>Fungi</taxon>
        <taxon>Fungi incertae sedis</taxon>
        <taxon>Chytridiomycota</taxon>
        <taxon>Chytridiomycota incertae sedis</taxon>
        <taxon>Chytridiomycetes</taxon>
        <taxon>Chytridiomycetes incertae sedis</taxon>
        <taxon>Blyttiomyces</taxon>
    </lineage>
</organism>
<proteinExistence type="inferred from homology"/>
<evidence type="ECO:0000256" key="12">
    <source>
        <dbReference type="ARBA" id="ARBA00047984"/>
    </source>
</evidence>
<accession>A0A4V1IRY9</accession>
<dbReference type="Gene3D" id="3.40.50.300">
    <property type="entry name" value="P-loop containing nucleotide triphosphate hydrolases"/>
    <property type="match status" value="2"/>
</dbReference>
<feature type="domain" description="Helicase C-terminal" evidence="17">
    <location>
        <begin position="336"/>
        <end position="475"/>
    </location>
</feature>
<evidence type="ECO:0000256" key="15">
    <source>
        <dbReference type="SAM" id="MobiDB-lite"/>
    </source>
</evidence>
<dbReference type="InterPro" id="IPR014014">
    <property type="entry name" value="RNA_helicase_DEAD_Q_motif"/>
</dbReference>
<comment type="function">
    <text evidence="11">ATP-binding RNA helicase involved in translation initiation. Remodels RNA in response to ADP and ATP concentrations by facilitating disruption, but also formation of RNA duplexes.</text>
</comment>
<dbReference type="FunFam" id="3.40.50.300:FF:000397">
    <property type="entry name" value="Probable ATP-dependent RNA helicase DDX4"/>
    <property type="match status" value="1"/>
</dbReference>
<dbReference type="InterPro" id="IPR014001">
    <property type="entry name" value="Helicase_ATP-bd"/>
</dbReference>
<evidence type="ECO:0000256" key="2">
    <source>
        <dbReference type="ARBA" id="ARBA00022540"/>
    </source>
</evidence>
<dbReference type="Pfam" id="PF00270">
    <property type="entry name" value="DEAD"/>
    <property type="match status" value="1"/>
</dbReference>
<keyword evidence="6 14" id="KW-0067">ATP-binding</keyword>
<dbReference type="PROSITE" id="PS51192">
    <property type="entry name" value="HELICASE_ATP_BIND_1"/>
    <property type="match status" value="1"/>
</dbReference>
<dbReference type="Pfam" id="PF00271">
    <property type="entry name" value="Helicase_C"/>
    <property type="match status" value="1"/>
</dbReference>
<dbReference type="GO" id="GO:0005524">
    <property type="term" value="F:ATP binding"/>
    <property type="evidence" value="ECO:0007669"/>
    <property type="project" value="UniProtKB-KW"/>
</dbReference>
<evidence type="ECO:0000256" key="8">
    <source>
        <dbReference type="ARBA" id="ARBA00024358"/>
    </source>
</evidence>
<evidence type="ECO:0000256" key="9">
    <source>
        <dbReference type="ARBA" id="ARBA00024397"/>
    </source>
</evidence>
<dbReference type="FunFam" id="3.40.50.300:FF:000008">
    <property type="entry name" value="ATP-dependent RNA helicase RhlB"/>
    <property type="match status" value="1"/>
</dbReference>
<dbReference type="GO" id="GO:0016787">
    <property type="term" value="F:hydrolase activity"/>
    <property type="evidence" value="ECO:0007669"/>
    <property type="project" value="UniProtKB-KW"/>
</dbReference>
<reference evidence="20" key="1">
    <citation type="journal article" date="2018" name="Nat. Microbiol.">
        <title>Leveraging single-cell genomics to expand the fungal tree of life.</title>
        <authorList>
            <person name="Ahrendt S.R."/>
            <person name="Quandt C.A."/>
            <person name="Ciobanu D."/>
            <person name="Clum A."/>
            <person name="Salamov A."/>
            <person name="Andreopoulos B."/>
            <person name="Cheng J.F."/>
            <person name="Woyke T."/>
            <person name="Pelin A."/>
            <person name="Henrissat B."/>
            <person name="Reynolds N.K."/>
            <person name="Benny G.L."/>
            <person name="Smith M.E."/>
            <person name="James T.Y."/>
            <person name="Grigoriev I.V."/>
        </authorList>
    </citation>
    <scope>NUCLEOTIDE SEQUENCE [LARGE SCALE GENOMIC DNA]</scope>
</reference>
<feature type="domain" description="Helicase ATP-binding" evidence="16">
    <location>
        <begin position="112"/>
        <end position="295"/>
    </location>
</feature>
<evidence type="ECO:0000256" key="3">
    <source>
        <dbReference type="ARBA" id="ARBA00022741"/>
    </source>
</evidence>
<keyword evidence="3 14" id="KW-0547">Nucleotide-binding</keyword>
<comment type="similarity">
    <text evidence="8">Belongs to the DEAD box helicase family. DDX3/DED1 subfamily.</text>
</comment>
<dbReference type="PROSITE" id="PS51194">
    <property type="entry name" value="HELICASE_CTER"/>
    <property type="match status" value="1"/>
</dbReference>
<name>A0A4V1IRY9_9FUNG</name>
<dbReference type="InterPro" id="IPR011545">
    <property type="entry name" value="DEAD/DEAH_box_helicase_dom"/>
</dbReference>
<dbReference type="PANTHER" id="PTHR47958">
    <property type="entry name" value="ATP-DEPENDENT RNA HELICASE DBP3"/>
    <property type="match status" value="1"/>
</dbReference>
<dbReference type="EMBL" id="KZ994938">
    <property type="protein sequence ID" value="RKO91717.1"/>
    <property type="molecule type" value="Genomic_DNA"/>
</dbReference>
<dbReference type="InterPro" id="IPR044763">
    <property type="entry name" value="Ded1/Dbp1_DEADc"/>
</dbReference>
<dbReference type="AlphaFoldDB" id="A0A4V1IRY9"/>
<keyword evidence="7" id="KW-0694">RNA-binding</keyword>
<evidence type="ECO:0000256" key="13">
    <source>
        <dbReference type="PROSITE-ProRule" id="PRU00552"/>
    </source>
</evidence>
<keyword evidence="2" id="KW-0396">Initiation factor</keyword>
<keyword evidence="20" id="KW-1185">Reference proteome</keyword>
<evidence type="ECO:0000256" key="6">
    <source>
        <dbReference type="ARBA" id="ARBA00022840"/>
    </source>
</evidence>
<dbReference type="Proteomes" id="UP000269721">
    <property type="component" value="Unassembled WGS sequence"/>
</dbReference>
<dbReference type="InterPro" id="IPR027417">
    <property type="entry name" value="P-loop_NTPase"/>
</dbReference>
<keyword evidence="2" id="KW-0648">Protein biosynthesis</keyword>
<keyword evidence="4 14" id="KW-0378">Hydrolase</keyword>
<evidence type="ECO:0000259" key="18">
    <source>
        <dbReference type="PROSITE" id="PS51195"/>
    </source>
</evidence>
<feature type="short sequence motif" description="Q motif" evidence="13">
    <location>
        <begin position="81"/>
        <end position="109"/>
    </location>
</feature>
<gene>
    <name evidence="19" type="ORF">BDK51DRAFT_18067</name>
</gene>
<evidence type="ECO:0000256" key="7">
    <source>
        <dbReference type="ARBA" id="ARBA00022884"/>
    </source>
</evidence>
<dbReference type="PROSITE" id="PS00039">
    <property type="entry name" value="DEAD_ATP_HELICASE"/>
    <property type="match status" value="1"/>
</dbReference>
<feature type="region of interest" description="Disordered" evidence="15">
    <location>
        <begin position="485"/>
        <end position="505"/>
    </location>
</feature>
<dbReference type="GO" id="GO:0003743">
    <property type="term" value="F:translation initiation factor activity"/>
    <property type="evidence" value="ECO:0007669"/>
    <property type="project" value="UniProtKB-KW"/>
</dbReference>
<dbReference type="CDD" id="cd17967">
    <property type="entry name" value="DEADc_DDX3_DDX4"/>
    <property type="match status" value="1"/>
</dbReference>
<dbReference type="SMART" id="SM00490">
    <property type="entry name" value="HELICc"/>
    <property type="match status" value="1"/>
</dbReference>
<comment type="catalytic activity">
    <reaction evidence="12">
        <text>ATP + H2O = ADP + phosphate + H(+)</text>
        <dbReference type="Rhea" id="RHEA:13065"/>
        <dbReference type="ChEBI" id="CHEBI:15377"/>
        <dbReference type="ChEBI" id="CHEBI:15378"/>
        <dbReference type="ChEBI" id="CHEBI:30616"/>
        <dbReference type="ChEBI" id="CHEBI:43474"/>
        <dbReference type="ChEBI" id="CHEBI:456216"/>
        <dbReference type="EC" id="3.6.4.13"/>
    </reaction>
</comment>